<accession>A0A1Y2NVE9</accession>
<organism evidence="2 3">
    <name type="scientific">Streptomyces fradiae ATCC 10745 = DSM 40063</name>
    <dbReference type="NCBI Taxonomy" id="1319510"/>
    <lineage>
        <taxon>Bacteria</taxon>
        <taxon>Bacillati</taxon>
        <taxon>Actinomycetota</taxon>
        <taxon>Actinomycetes</taxon>
        <taxon>Kitasatosporales</taxon>
        <taxon>Streptomycetaceae</taxon>
        <taxon>Streptomyces</taxon>
    </lineage>
</organism>
<feature type="compositionally biased region" description="Low complexity" evidence="1">
    <location>
        <begin position="55"/>
        <end position="74"/>
    </location>
</feature>
<name>A0A1Y2NVE9_STRFR</name>
<evidence type="ECO:0000313" key="3">
    <source>
        <dbReference type="Proteomes" id="UP000194318"/>
    </source>
</evidence>
<dbReference type="Proteomes" id="UP000194318">
    <property type="component" value="Unassembled WGS sequence"/>
</dbReference>
<comment type="caution">
    <text evidence="2">The sequence shown here is derived from an EMBL/GenBank/DDBJ whole genome shotgun (WGS) entry which is preliminary data.</text>
</comment>
<dbReference type="AlphaFoldDB" id="A0A1Y2NVE9"/>
<feature type="region of interest" description="Disordered" evidence="1">
    <location>
        <begin position="52"/>
        <end position="90"/>
    </location>
</feature>
<sequence>MMKHSSSTMDSSEYAVCRSCGRPRRISAHRARVIAPRLGTHPAAAALTNSVQSGSPACAHSTSAPAAAADTSAAGRSTRRCPYRSTSRDT</sequence>
<protein>
    <submittedName>
        <fullName evidence="2">Uncharacterized protein</fullName>
    </submittedName>
</protein>
<dbReference type="EMBL" id="MIFZ01000231">
    <property type="protein sequence ID" value="OSY51475.1"/>
    <property type="molecule type" value="Genomic_DNA"/>
</dbReference>
<proteinExistence type="predicted"/>
<gene>
    <name evidence="2" type="ORF">BG846_02876</name>
</gene>
<evidence type="ECO:0000256" key="1">
    <source>
        <dbReference type="SAM" id="MobiDB-lite"/>
    </source>
</evidence>
<reference evidence="2 3" key="1">
    <citation type="submission" date="2016-09" db="EMBL/GenBank/DDBJ databases">
        <title>Streptomyces fradiae DSM40063, a candidate organism with high potential of specific P450 cytochromes.</title>
        <authorList>
            <person name="Grumaz C."/>
            <person name="Vainshtein Y."/>
            <person name="Kirstahler P."/>
            <person name="Sohn K."/>
        </authorList>
    </citation>
    <scope>NUCLEOTIDE SEQUENCE [LARGE SCALE GENOMIC DNA]</scope>
    <source>
        <strain evidence="2 3">DSM 40063</strain>
    </source>
</reference>
<evidence type="ECO:0000313" key="2">
    <source>
        <dbReference type="EMBL" id="OSY51475.1"/>
    </source>
</evidence>